<name>A0A4R8DSF4_9BACT</name>
<dbReference type="RefSeq" id="WP_133993453.1">
    <property type="nucleotide sequence ID" value="NZ_SODV01000001.1"/>
</dbReference>
<dbReference type="OrthoDB" id="9792011at2"/>
<reference evidence="3 4" key="1">
    <citation type="submission" date="2019-03" db="EMBL/GenBank/DDBJ databases">
        <title>Genomic Encyclopedia of Type Strains, Phase IV (KMG-IV): sequencing the most valuable type-strain genomes for metagenomic binning, comparative biology and taxonomic classification.</title>
        <authorList>
            <person name="Goeker M."/>
        </authorList>
    </citation>
    <scope>NUCLEOTIDE SEQUENCE [LARGE SCALE GENOMIC DNA]</scope>
    <source>
        <strain evidence="3 4">DSM 100059</strain>
    </source>
</reference>
<feature type="domain" description="DUF4397" evidence="2">
    <location>
        <begin position="35"/>
        <end position="160"/>
    </location>
</feature>
<dbReference type="PROSITE" id="PS51257">
    <property type="entry name" value="PROKAR_LIPOPROTEIN"/>
    <property type="match status" value="1"/>
</dbReference>
<keyword evidence="1" id="KW-0732">Signal</keyword>
<evidence type="ECO:0000259" key="2">
    <source>
        <dbReference type="Pfam" id="PF14344"/>
    </source>
</evidence>
<organism evidence="3 4">
    <name type="scientific">Dinghuibacter silviterrae</name>
    <dbReference type="NCBI Taxonomy" id="1539049"/>
    <lineage>
        <taxon>Bacteria</taxon>
        <taxon>Pseudomonadati</taxon>
        <taxon>Bacteroidota</taxon>
        <taxon>Chitinophagia</taxon>
        <taxon>Chitinophagales</taxon>
        <taxon>Chitinophagaceae</taxon>
        <taxon>Dinghuibacter</taxon>
    </lineage>
</organism>
<evidence type="ECO:0000256" key="1">
    <source>
        <dbReference type="SAM" id="SignalP"/>
    </source>
</evidence>
<protein>
    <submittedName>
        <fullName evidence="3">Uncharacterized protein DUF4397</fullName>
    </submittedName>
</protein>
<feature type="signal peptide" evidence="1">
    <location>
        <begin position="1"/>
        <end position="20"/>
    </location>
</feature>
<dbReference type="AlphaFoldDB" id="A0A4R8DSF4"/>
<evidence type="ECO:0000313" key="4">
    <source>
        <dbReference type="Proteomes" id="UP000294498"/>
    </source>
</evidence>
<evidence type="ECO:0000313" key="3">
    <source>
        <dbReference type="EMBL" id="TDX01150.1"/>
    </source>
</evidence>
<feature type="chain" id="PRO_5020854677" evidence="1">
    <location>
        <begin position="21"/>
        <end position="249"/>
    </location>
</feature>
<accession>A0A4R8DSF4</accession>
<dbReference type="Pfam" id="PF14344">
    <property type="entry name" value="DUF4397"/>
    <property type="match status" value="1"/>
</dbReference>
<comment type="caution">
    <text evidence="3">The sequence shown here is derived from an EMBL/GenBank/DDBJ whole genome shotgun (WGS) entry which is preliminary data.</text>
</comment>
<sequence>MRRLNPTVLLTATLVVLGLASCLKTVTNNNSTNPAGVAFVNLAPYGPRFGVFLDGDSVGNQSLFPYASYDSAGSTDGGMHYESLYAGIHSIAFKDSADEILVSGETQFSKNTKYSIFLYDTLTATGLNAVQLQDSYDSIPYGYCLFRFLNFGPNAPSLNVWLPLTVDTNAILTNQQYVGSNGASTATLSQYIALSPNNYTFTFTNYTTGTAIDSFNVTLQSGRAYTMFVTGLLDTSGKGPFKKGLIKMN</sequence>
<proteinExistence type="predicted"/>
<dbReference type="EMBL" id="SODV01000001">
    <property type="protein sequence ID" value="TDX01150.1"/>
    <property type="molecule type" value="Genomic_DNA"/>
</dbReference>
<dbReference type="InterPro" id="IPR025510">
    <property type="entry name" value="DUF4397"/>
</dbReference>
<gene>
    <name evidence="3" type="ORF">EDB95_2181</name>
</gene>
<dbReference type="Proteomes" id="UP000294498">
    <property type="component" value="Unassembled WGS sequence"/>
</dbReference>
<keyword evidence="4" id="KW-1185">Reference proteome</keyword>